<dbReference type="InterPro" id="IPR019734">
    <property type="entry name" value="TPR_rpt"/>
</dbReference>
<dbReference type="Gene3D" id="1.20.5.110">
    <property type="match status" value="1"/>
</dbReference>
<comment type="function">
    <text evidence="1">Mediates coordination of peptidoglycan synthesis and outer membrane constriction during cell division.</text>
</comment>
<evidence type="ECO:0000313" key="5">
    <source>
        <dbReference type="Proteomes" id="UP000193100"/>
    </source>
</evidence>
<dbReference type="GO" id="GO:0070206">
    <property type="term" value="P:protein trimerization"/>
    <property type="evidence" value="ECO:0007669"/>
    <property type="project" value="InterPro"/>
</dbReference>
<comment type="similarity">
    <text evidence="1">Belongs to the CpoB family.</text>
</comment>
<dbReference type="GeneID" id="77255794"/>
<comment type="subcellular location">
    <subcellularLocation>
        <location evidence="1">Periplasm</location>
    </subcellularLocation>
</comment>
<protein>
    <recommendedName>
        <fullName evidence="1">Cell division coordinator CpoB</fullName>
    </recommendedName>
</protein>
<evidence type="ECO:0000259" key="3">
    <source>
        <dbReference type="Pfam" id="PF16331"/>
    </source>
</evidence>
<dbReference type="Pfam" id="PF16331">
    <property type="entry name" value="TolA_bind_tri"/>
    <property type="match status" value="1"/>
</dbReference>
<proteinExistence type="inferred from homology"/>
<dbReference type="GO" id="GO:0030288">
    <property type="term" value="C:outer membrane-bounded periplasmic space"/>
    <property type="evidence" value="ECO:0007669"/>
    <property type="project" value="UniProtKB-UniRule"/>
</dbReference>
<name>A0A1W6K933_9GAMM</name>
<keyword evidence="1" id="KW-0131">Cell cycle</keyword>
<dbReference type="Pfam" id="PF13174">
    <property type="entry name" value="TPR_6"/>
    <property type="match status" value="2"/>
</dbReference>
<accession>A0A1W6K933</accession>
<dbReference type="Proteomes" id="UP000193100">
    <property type="component" value="Chromosome"/>
</dbReference>
<organism evidence="4 5">
    <name type="scientific">Marinobacter salarius</name>
    <dbReference type="NCBI Taxonomy" id="1420917"/>
    <lineage>
        <taxon>Bacteria</taxon>
        <taxon>Pseudomonadati</taxon>
        <taxon>Pseudomonadota</taxon>
        <taxon>Gammaproteobacteria</taxon>
        <taxon>Pseudomonadales</taxon>
        <taxon>Marinobacteraceae</taxon>
        <taxon>Marinobacter</taxon>
    </lineage>
</organism>
<dbReference type="InterPro" id="IPR034706">
    <property type="entry name" value="CpoB"/>
</dbReference>
<sequence precursor="true">MRHLLMATVMLPLAFGHAGGALAQSVSPAFQDNASEAERKAGNSQANAELFYMIQQLQGEVRRLQGRVEEQRNLIDRLTKQSRDRYIDLDQRILKLSEKVSEAPATSSASSEGAADSAEAAGNSGVKTRIYRQPSDKERTEYQKIQTLIHQEKNYDQAINGLYDFIDEYEEGDLTVNAYYWLGEVYLVEEQLEQARQAFTIVATRYGDHRKAPDAVYKLGVTLDRLGDKEQARGRMETVVRDYPNTSAAELAKKYLDSSNG</sequence>
<gene>
    <name evidence="1 4" type="primary">cpoB</name>
    <name evidence="4" type="ORF">MARSALSMR5_01830</name>
</gene>
<dbReference type="InterPro" id="IPR011990">
    <property type="entry name" value="TPR-like_helical_dom_sf"/>
</dbReference>
<keyword evidence="1 4" id="KW-0132">Cell division</keyword>
<dbReference type="HAMAP" id="MF_02066">
    <property type="entry name" value="CpoB"/>
    <property type="match status" value="1"/>
</dbReference>
<evidence type="ECO:0000256" key="1">
    <source>
        <dbReference type="HAMAP-Rule" id="MF_02066"/>
    </source>
</evidence>
<dbReference type="InterPro" id="IPR014162">
    <property type="entry name" value="CpoB_C"/>
</dbReference>
<dbReference type="Gene3D" id="1.25.40.10">
    <property type="entry name" value="Tetratricopeptide repeat domain"/>
    <property type="match status" value="1"/>
</dbReference>
<evidence type="ECO:0000313" key="4">
    <source>
        <dbReference type="EMBL" id="ARM83910.1"/>
    </source>
</evidence>
<keyword evidence="1" id="KW-0574">Periplasm</keyword>
<feature type="domain" description="YbgF trimerisation" evidence="3">
    <location>
        <begin position="35"/>
        <end position="99"/>
    </location>
</feature>
<dbReference type="SUPFAM" id="SSF48452">
    <property type="entry name" value="TPR-like"/>
    <property type="match status" value="1"/>
</dbReference>
<dbReference type="NCBIfam" id="TIGR02795">
    <property type="entry name" value="tol_pal_ybgF"/>
    <property type="match status" value="1"/>
</dbReference>
<reference evidence="4 5" key="1">
    <citation type="submission" date="2017-04" db="EMBL/GenBank/DDBJ databases">
        <title>Genome Sequence of Marinobacter salarius strain SMR5 Isolated from a culture of the Diatom Skeletonema marinoi.</title>
        <authorList>
            <person name="Topel M."/>
            <person name="Pinder M.I.M."/>
            <person name="Johansson O.N."/>
            <person name="Kourtchenko O."/>
            <person name="Godhe A."/>
            <person name="Clarke A.K."/>
        </authorList>
    </citation>
    <scope>NUCLEOTIDE SEQUENCE [LARGE SCALE GENOMIC DNA]</scope>
    <source>
        <strain evidence="4 5">SMR5</strain>
    </source>
</reference>
<dbReference type="GO" id="GO:0043093">
    <property type="term" value="P:FtsZ-dependent cytokinesis"/>
    <property type="evidence" value="ECO:0007669"/>
    <property type="project" value="UniProtKB-UniRule"/>
</dbReference>
<keyword evidence="1" id="KW-0175">Coiled coil</keyword>
<dbReference type="RefSeq" id="WP_085680251.1">
    <property type="nucleotide sequence ID" value="NZ_CP020931.1"/>
</dbReference>
<dbReference type="InterPro" id="IPR032519">
    <property type="entry name" value="YbgF_tri"/>
</dbReference>
<feature type="compositionally biased region" description="Low complexity" evidence="2">
    <location>
        <begin position="102"/>
        <end position="125"/>
    </location>
</feature>
<evidence type="ECO:0000256" key="2">
    <source>
        <dbReference type="SAM" id="MobiDB-lite"/>
    </source>
</evidence>
<feature type="region of interest" description="Disordered" evidence="2">
    <location>
        <begin position="100"/>
        <end position="138"/>
    </location>
</feature>
<keyword evidence="1" id="KW-0732">Signal</keyword>
<feature type="chain" id="PRO_5010892232" description="Cell division coordinator CpoB" evidence="1">
    <location>
        <begin position="24"/>
        <end position="261"/>
    </location>
</feature>
<dbReference type="AlphaFoldDB" id="A0A1W6K933"/>
<dbReference type="EMBL" id="CP020931">
    <property type="protein sequence ID" value="ARM83910.1"/>
    <property type="molecule type" value="Genomic_DNA"/>
</dbReference>
<feature type="signal peptide" evidence="1">
    <location>
        <begin position="1"/>
        <end position="23"/>
    </location>
</feature>
<feature type="coiled-coil region" evidence="1">
    <location>
        <begin position="54"/>
        <end position="81"/>
    </location>
</feature>